<sequence length="152" mass="17934">MRMKKWRPFLFSTFSAVILLIIGTFIFSPERFFPDTSLTYAESIKTNWGLTIPDPDQETTIKNERFAHGDGETITELYYEKSTDLQSIKNLSNSWMTGKEFEEKKKDLPPWIDDLIKEVNSEASYFYFKKDHNDYLILELRGNNVTVYESYI</sequence>
<reference evidence="5" key="2">
    <citation type="submission" date="2017-03" db="EMBL/GenBank/DDBJ databases">
        <title>Bacillus sp. V-88(T) DSM27956, whole genome shotgun sequencing project.</title>
        <authorList>
            <person name="Dastager S.G."/>
            <person name="Neurgaonkar P.S."/>
            <person name="Dharne M.S."/>
        </authorList>
    </citation>
    <scope>NUCLEOTIDE SEQUENCE [LARGE SCALE GENOMIC DNA]</scope>
    <source>
        <strain evidence="5">DSM 25145</strain>
    </source>
</reference>
<keyword evidence="1" id="KW-0812">Transmembrane</keyword>
<organism evidence="3 4">
    <name type="scientific">Domibacillus enclensis</name>
    <dbReference type="NCBI Taxonomy" id="1017273"/>
    <lineage>
        <taxon>Bacteria</taxon>
        <taxon>Bacillati</taxon>
        <taxon>Bacillota</taxon>
        <taxon>Bacilli</taxon>
        <taxon>Bacillales</taxon>
        <taxon>Bacillaceae</taxon>
        <taxon>Domibacillus</taxon>
    </lineage>
</organism>
<evidence type="ECO:0000313" key="3">
    <source>
        <dbReference type="EMBL" id="SIQ23967.1"/>
    </source>
</evidence>
<dbReference type="AlphaFoldDB" id="A0A1N6R577"/>
<proteinExistence type="predicted"/>
<evidence type="ECO:0000313" key="2">
    <source>
        <dbReference type="EMBL" id="OXS78953.1"/>
    </source>
</evidence>
<accession>A0A1N6R577</accession>
<protein>
    <submittedName>
        <fullName evidence="3">Uncharacterized protein</fullName>
    </submittedName>
</protein>
<keyword evidence="1" id="KW-1133">Transmembrane helix</keyword>
<dbReference type="RefSeq" id="WP_045852528.1">
    <property type="nucleotide sequence ID" value="NZ_FTLX01000002.1"/>
</dbReference>
<keyword evidence="1" id="KW-0472">Membrane</keyword>
<dbReference type="EMBL" id="FTLX01000002">
    <property type="protein sequence ID" value="SIQ23967.1"/>
    <property type="molecule type" value="Genomic_DNA"/>
</dbReference>
<keyword evidence="5" id="KW-1185">Reference proteome</keyword>
<evidence type="ECO:0000256" key="1">
    <source>
        <dbReference type="SAM" id="Phobius"/>
    </source>
</evidence>
<reference evidence="3 4" key="1">
    <citation type="submission" date="2017-01" db="EMBL/GenBank/DDBJ databases">
        <authorList>
            <person name="Mah S.A."/>
            <person name="Swanson W.J."/>
            <person name="Moy G.W."/>
            <person name="Vacquier V.D."/>
        </authorList>
    </citation>
    <scope>NUCLEOTIDE SEQUENCE [LARGE SCALE GENOMIC DNA]</scope>
    <source>
        <strain evidence="3 4">NIO-1016</strain>
    </source>
</reference>
<dbReference type="Proteomes" id="UP000215545">
    <property type="component" value="Unassembled WGS sequence"/>
</dbReference>
<dbReference type="OrthoDB" id="2969199at2"/>
<evidence type="ECO:0000313" key="4">
    <source>
        <dbReference type="Proteomes" id="UP000186385"/>
    </source>
</evidence>
<reference evidence="2" key="3">
    <citation type="submission" date="2017-03" db="EMBL/GenBank/DDBJ databases">
        <authorList>
            <person name="Dastager S.G."/>
            <person name="Neurgaonkar P.S."/>
            <person name="Dharne M.S."/>
        </authorList>
    </citation>
    <scope>NUCLEOTIDE SEQUENCE</scope>
    <source>
        <strain evidence="2">DSM 25145</strain>
    </source>
</reference>
<evidence type="ECO:0000313" key="5">
    <source>
        <dbReference type="Proteomes" id="UP000215545"/>
    </source>
</evidence>
<dbReference type="EMBL" id="MWSK01000002">
    <property type="protein sequence ID" value="OXS78953.1"/>
    <property type="molecule type" value="Genomic_DNA"/>
</dbReference>
<dbReference type="Proteomes" id="UP000186385">
    <property type="component" value="Unassembled WGS sequence"/>
</dbReference>
<feature type="transmembrane region" description="Helical" evidence="1">
    <location>
        <begin position="9"/>
        <end position="27"/>
    </location>
</feature>
<gene>
    <name evidence="2" type="ORF">B1B05_04020</name>
    <name evidence="3" type="ORF">SAMN05443094_10216</name>
</gene>
<name>A0A1N6R577_9BACI</name>